<dbReference type="InterPro" id="IPR007253">
    <property type="entry name" value="Cell_wall-bd_2"/>
</dbReference>
<evidence type="ECO:0000256" key="1">
    <source>
        <dbReference type="SAM" id="SignalP"/>
    </source>
</evidence>
<evidence type="ECO:0000313" key="4">
    <source>
        <dbReference type="Proteomes" id="UP000253790"/>
    </source>
</evidence>
<dbReference type="InterPro" id="IPR051922">
    <property type="entry name" value="Bact_Sporulation_Assoc"/>
</dbReference>
<dbReference type="PANTHER" id="PTHR30032">
    <property type="entry name" value="N-ACETYLMURAMOYL-L-ALANINE AMIDASE-RELATED"/>
    <property type="match status" value="1"/>
</dbReference>
<dbReference type="InterPro" id="IPR011089">
    <property type="entry name" value="GmrSD_C"/>
</dbReference>
<feature type="signal peptide" evidence="1">
    <location>
        <begin position="1"/>
        <end position="25"/>
    </location>
</feature>
<feature type="chain" id="PRO_5038376077" evidence="1">
    <location>
        <begin position="26"/>
        <end position="546"/>
    </location>
</feature>
<reference evidence="3 4" key="1">
    <citation type="submission" date="2018-07" db="EMBL/GenBank/DDBJ databases">
        <title>Complete genome sequencing of Ornithinimicrobium sp. AMA3305.</title>
        <authorList>
            <person name="Bae J.-W."/>
        </authorList>
    </citation>
    <scope>NUCLEOTIDE SEQUENCE [LARGE SCALE GENOMIC DNA]</scope>
    <source>
        <strain evidence="3 4">AMA3305</strain>
    </source>
</reference>
<dbReference type="Gene3D" id="3.40.50.12090">
    <property type="match status" value="2"/>
</dbReference>
<sequence length="546" mass="56456">MKNLTRRLAAFAAAVGLVAAPATGAAVVAAEEQAQVSATVQSTERLWGSNRYATAVSVSEHLYPSGAEVVVVALGTTFPDALAGGPAAARLGAPVLLINSPTSVPAVVQEELARLDPRQIVVLGGEQAVGRAAVQVLDDHAPVTRLAGQDRYATAAAVASLWTTGSGTVYVASGRSYPDALAGGAAAAHQGAPVLLSTATSLTAETVERLRVLDPGKVVVLGGKAAVPTTVVDKIRQTVPGASITRYAGADRYATAAAVATNVWTAGTDEAFYATGAHFADALAGVPAAAAHGSPLLLVRQACAPAQTMSATDELGVTTRFVLGGPAAVADGATTTPCRPPAGSVISVLNDLPVKGRAPKTGYDRDLFGPAWTDAVDVQGGRNGCDTRNDVLRRDLDDLVVRTGTNGCVAQTGWLNEPFSGQKLWFERGVTSSGIHIDHLVALSDAWQKGAQQITPEQRKNFANDPLNLWAVDGGLNMQKGDGDAATWLPPNKSVRCDYVAYQVAVKAKYKLWVTQAEKDAITTVVNGSCPNKKIPIANDVPALRP</sequence>
<dbReference type="OrthoDB" id="5196645at2"/>
<dbReference type="KEGG" id="orn:DV701_07450"/>
<evidence type="ECO:0000259" key="2">
    <source>
        <dbReference type="Pfam" id="PF07510"/>
    </source>
</evidence>
<keyword evidence="1" id="KW-0732">Signal</keyword>
<dbReference type="EMBL" id="CP031229">
    <property type="protein sequence ID" value="AXH95982.1"/>
    <property type="molecule type" value="Genomic_DNA"/>
</dbReference>
<dbReference type="RefSeq" id="WP_114927747.1">
    <property type="nucleotide sequence ID" value="NZ_CP031229.1"/>
</dbReference>
<dbReference type="Pfam" id="PF04122">
    <property type="entry name" value="CW_binding_2"/>
    <property type="match status" value="3"/>
</dbReference>
<dbReference type="PANTHER" id="PTHR30032:SF8">
    <property type="entry name" value="GERMINATION-SPECIFIC N-ACETYLMURAMOYL-L-ALANINE AMIDASE"/>
    <property type="match status" value="1"/>
</dbReference>
<protein>
    <submittedName>
        <fullName evidence="3">DUF1524 domain-containing protein</fullName>
    </submittedName>
</protein>
<dbReference type="AlphaFoldDB" id="A0A345NLS4"/>
<accession>A0A345NLS4</accession>
<proteinExistence type="predicted"/>
<keyword evidence="4" id="KW-1185">Reference proteome</keyword>
<evidence type="ECO:0000313" key="3">
    <source>
        <dbReference type="EMBL" id="AXH95982.1"/>
    </source>
</evidence>
<name>A0A345NLS4_9MICO</name>
<dbReference type="Pfam" id="PF07510">
    <property type="entry name" value="GmrSD_C"/>
    <property type="match status" value="1"/>
</dbReference>
<gene>
    <name evidence="3" type="ORF">DV701_07450</name>
</gene>
<feature type="domain" description="GmrSD restriction endonucleases C-terminal" evidence="2">
    <location>
        <begin position="386"/>
        <end position="524"/>
    </location>
</feature>
<organism evidence="3 4">
    <name type="scientific">Ornithinimicrobium avium</name>
    <dbReference type="NCBI Taxonomy" id="2283195"/>
    <lineage>
        <taxon>Bacteria</taxon>
        <taxon>Bacillati</taxon>
        <taxon>Actinomycetota</taxon>
        <taxon>Actinomycetes</taxon>
        <taxon>Micrococcales</taxon>
        <taxon>Ornithinimicrobiaceae</taxon>
        <taxon>Ornithinimicrobium</taxon>
    </lineage>
</organism>
<dbReference type="Proteomes" id="UP000253790">
    <property type="component" value="Chromosome"/>
</dbReference>